<comment type="catalytic activity">
    <reaction evidence="16">
        <text>a 2-methoxy-6-(all-trans-polyprenyl)phenol + 2 reduced [2Fe-2S]-[ferredoxin] + O2 + 2 H(+) = a 2-methoxy-6-(all-trans-polyprenyl)benzene-1,4-diol + 2 oxidized [2Fe-2S]-[ferredoxin] + H2O</text>
        <dbReference type="Rhea" id="RHEA:81183"/>
        <dbReference type="Rhea" id="RHEA-COMP:9551"/>
        <dbReference type="Rhea" id="RHEA-COMP:10000"/>
        <dbReference type="Rhea" id="RHEA-COMP:10001"/>
        <dbReference type="Rhea" id="RHEA-COMP:10858"/>
        <dbReference type="ChEBI" id="CHEBI:15377"/>
        <dbReference type="ChEBI" id="CHEBI:15378"/>
        <dbReference type="ChEBI" id="CHEBI:15379"/>
        <dbReference type="ChEBI" id="CHEBI:33737"/>
        <dbReference type="ChEBI" id="CHEBI:33738"/>
        <dbReference type="ChEBI" id="CHEBI:62731"/>
        <dbReference type="ChEBI" id="CHEBI:84166"/>
        <dbReference type="EC" id="1.14.15.46"/>
    </reaction>
</comment>
<feature type="region of interest" description="Disordered" evidence="17">
    <location>
        <begin position="832"/>
        <end position="866"/>
    </location>
</feature>
<organism evidence="20 21">
    <name type="scientific">Parasitella parasitica</name>
    <dbReference type="NCBI Taxonomy" id="35722"/>
    <lineage>
        <taxon>Eukaryota</taxon>
        <taxon>Fungi</taxon>
        <taxon>Fungi incertae sedis</taxon>
        <taxon>Mucoromycota</taxon>
        <taxon>Mucoromycotina</taxon>
        <taxon>Mucoromycetes</taxon>
        <taxon>Mucorales</taxon>
        <taxon>Mucorineae</taxon>
        <taxon>Mucoraceae</taxon>
        <taxon>Parasitella</taxon>
    </lineage>
</organism>
<keyword evidence="4 16" id="KW-0285">Flavoprotein</keyword>
<keyword evidence="13" id="KW-0443">Lipid metabolism</keyword>
<dbReference type="InterPro" id="IPR000689">
    <property type="entry name" value="UbQ_mOase_COQ6"/>
</dbReference>
<evidence type="ECO:0000256" key="9">
    <source>
        <dbReference type="ARBA" id="ARBA00022827"/>
    </source>
</evidence>
<evidence type="ECO:0000256" key="17">
    <source>
        <dbReference type="SAM" id="MobiDB-lite"/>
    </source>
</evidence>
<evidence type="ECO:0000256" key="1">
    <source>
        <dbReference type="ARBA" id="ARBA00001974"/>
    </source>
</evidence>
<dbReference type="PANTHER" id="PTHR43876">
    <property type="entry name" value="UBIQUINONE BIOSYNTHESIS MONOOXYGENASE COQ6, MITOCHONDRIAL"/>
    <property type="match status" value="1"/>
</dbReference>
<keyword evidence="7 16" id="KW-0999">Mitochondrion inner membrane</keyword>
<dbReference type="PROSITE" id="PS01304">
    <property type="entry name" value="UBIH"/>
    <property type="match status" value="1"/>
</dbReference>
<evidence type="ECO:0000256" key="2">
    <source>
        <dbReference type="ARBA" id="ARBA00004477"/>
    </source>
</evidence>
<evidence type="ECO:0000256" key="7">
    <source>
        <dbReference type="ARBA" id="ARBA00022792"/>
    </source>
</evidence>
<dbReference type="PRINTS" id="PR00420">
    <property type="entry name" value="RNGMNOXGNASE"/>
</dbReference>
<dbReference type="EC" id="1.14.15.46" evidence="16"/>
<dbReference type="GO" id="GO:0140042">
    <property type="term" value="P:lipid droplet formation"/>
    <property type="evidence" value="ECO:0007669"/>
    <property type="project" value="UniProtKB-ARBA"/>
</dbReference>
<dbReference type="PANTHER" id="PTHR43876:SF7">
    <property type="entry name" value="UBIQUINONE BIOSYNTHESIS MONOOXYGENASE COQ6, MITOCHONDRIAL"/>
    <property type="match status" value="1"/>
</dbReference>
<dbReference type="Pfam" id="PF01494">
    <property type="entry name" value="FAD_binding_3"/>
    <property type="match status" value="2"/>
</dbReference>
<evidence type="ECO:0000256" key="4">
    <source>
        <dbReference type="ARBA" id="ARBA00022630"/>
    </source>
</evidence>
<dbReference type="GO" id="GO:0005789">
    <property type="term" value="C:endoplasmic reticulum membrane"/>
    <property type="evidence" value="ECO:0007669"/>
    <property type="project" value="UniProtKB-SubCell"/>
</dbReference>
<evidence type="ECO:0000256" key="13">
    <source>
        <dbReference type="ARBA" id="ARBA00023098"/>
    </source>
</evidence>
<keyword evidence="5 16" id="KW-0831">Ubiquinone biosynthesis</keyword>
<comment type="similarity">
    <text evidence="3 16">Belongs to the UbiH/COQ6 family.</text>
</comment>
<dbReference type="FunFam" id="3.50.50.60:FF:000021">
    <property type="entry name" value="Ubiquinone biosynthesis monooxygenase COQ6"/>
    <property type="match status" value="1"/>
</dbReference>
<dbReference type="Gene3D" id="3.50.50.60">
    <property type="entry name" value="FAD/NAD(P)-binding domain"/>
    <property type="match status" value="2"/>
</dbReference>
<accession>A0A0B7NHD4</accession>
<dbReference type="STRING" id="35722.A0A0B7NHD4"/>
<feature type="compositionally biased region" description="Polar residues" evidence="17">
    <location>
        <begin position="855"/>
        <end position="866"/>
    </location>
</feature>
<evidence type="ECO:0000256" key="10">
    <source>
        <dbReference type="ARBA" id="ARBA00022989"/>
    </source>
</evidence>
<keyword evidence="12 16" id="KW-0503">Monooxygenase</keyword>
<dbReference type="GO" id="GO:0006629">
    <property type="term" value="P:lipid metabolic process"/>
    <property type="evidence" value="ECO:0007669"/>
    <property type="project" value="UniProtKB-KW"/>
</dbReference>
<comment type="subcellular location">
    <subcellularLocation>
        <location evidence="2">Endoplasmic reticulum membrane</location>
        <topology evidence="2">Multi-pass membrane protein</topology>
    </subcellularLocation>
    <subcellularLocation>
        <location evidence="16">Mitochondrion inner membrane</location>
        <topology evidence="16">Peripheral membrane protein</topology>
        <orientation evidence="16">Matrix side</orientation>
    </subcellularLocation>
</comment>
<feature type="domain" description="FAD-binding" evidence="19">
    <location>
        <begin position="380"/>
        <end position="457"/>
    </location>
</feature>
<feature type="transmembrane region" description="Helical" evidence="18">
    <location>
        <begin position="597"/>
        <end position="617"/>
    </location>
</feature>
<dbReference type="EMBL" id="LN731702">
    <property type="protein sequence ID" value="CEP14802.1"/>
    <property type="molecule type" value="Genomic_DNA"/>
</dbReference>
<comment type="subunit">
    <text evidence="16">Component of a multi-subunit COQ enzyme complex, composed of at least COQ3, COQ4, COQ5, COQ6, COQ7 and COQ9.</text>
</comment>
<dbReference type="EC" id="1.14.15.45" evidence="16"/>
<dbReference type="SUPFAM" id="SSF51905">
    <property type="entry name" value="FAD/NAD(P)-binding domain"/>
    <property type="match status" value="1"/>
</dbReference>
<evidence type="ECO:0000256" key="5">
    <source>
        <dbReference type="ARBA" id="ARBA00022688"/>
    </source>
</evidence>
<evidence type="ECO:0000256" key="14">
    <source>
        <dbReference type="ARBA" id="ARBA00023128"/>
    </source>
</evidence>
<dbReference type="GO" id="GO:0120538">
    <property type="term" value="F:2-methoxy-6-polyprenolphenol 4-hydroxylase activity"/>
    <property type="evidence" value="ECO:0007669"/>
    <property type="project" value="UniProtKB-EC"/>
</dbReference>
<keyword evidence="6 18" id="KW-0812">Transmembrane</keyword>
<dbReference type="InterPro" id="IPR051205">
    <property type="entry name" value="UbiH/COQ6_monooxygenase"/>
</dbReference>
<dbReference type="CDD" id="cd23995">
    <property type="entry name" value="Seipin_BSCL2_like"/>
    <property type="match status" value="1"/>
</dbReference>
<dbReference type="InterPro" id="IPR018168">
    <property type="entry name" value="Ubi_Hdrlase_CS"/>
</dbReference>
<dbReference type="InterPro" id="IPR010971">
    <property type="entry name" value="UbiH/COQ6"/>
</dbReference>
<dbReference type="NCBIfam" id="TIGR01988">
    <property type="entry name" value="Ubi-OHases"/>
    <property type="match status" value="1"/>
</dbReference>
<evidence type="ECO:0000313" key="21">
    <source>
        <dbReference type="Proteomes" id="UP000054107"/>
    </source>
</evidence>
<keyword evidence="21" id="KW-1185">Reference proteome</keyword>
<comment type="cofactor">
    <cofactor evidence="1 16">
        <name>FAD</name>
        <dbReference type="ChEBI" id="CHEBI:57692"/>
    </cofactor>
</comment>
<feature type="transmembrane region" description="Helical" evidence="18">
    <location>
        <begin position="777"/>
        <end position="806"/>
    </location>
</feature>
<dbReference type="Pfam" id="PF06775">
    <property type="entry name" value="Seipin"/>
    <property type="match status" value="1"/>
</dbReference>
<feature type="domain" description="FAD-binding" evidence="19">
    <location>
        <begin position="36"/>
        <end position="318"/>
    </location>
</feature>
<evidence type="ECO:0000256" key="11">
    <source>
        <dbReference type="ARBA" id="ARBA00023002"/>
    </source>
</evidence>
<keyword evidence="8" id="KW-0256">Endoplasmic reticulum</keyword>
<evidence type="ECO:0000259" key="19">
    <source>
        <dbReference type="Pfam" id="PF01494"/>
    </source>
</evidence>
<name>A0A0B7NHD4_9FUNG</name>
<dbReference type="AlphaFoldDB" id="A0A0B7NHD4"/>
<keyword evidence="14 16" id="KW-0496">Mitochondrion</keyword>
<dbReference type="GO" id="GO:0071949">
    <property type="term" value="F:FAD binding"/>
    <property type="evidence" value="ECO:0007669"/>
    <property type="project" value="InterPro"/>
</dbReference>
<dbReference type="Proteomes" id="UP000054107">
    <property type="component" value="Unassembled WGS sequence"/>
</dbReference>
<dbReference type="GO" id="GO:0016712">
    <property type="term" value="F:oxidoreductase activity, acting on paired donors, with incorporation or reduction of molecular oxygen, reduced flavin or flavoprotein as one donor, and incorporation of one atom of oxygen"/>
    <property type="evidence" value="ECO:0007669"/>
    <property type="project" value="UniProtKB-UniRule"/>
</dbReference>
<dbReference type="InterPro" id="IPR002938">
    <property type="entry name" value="FAD-bd"/>
</dbReference>
<gene>
    <name evidence="20" type="primary">PARPA_08987.1 scaffold 35302</name>
    <name evidence="16" type="synonym">COQ6</name>
</gene>
<comment type="catalytic activity">
    <reaction evidence="16">
        <text>a 4-hydroxy-3-(all-trans-polyprenyl)benzoate + 2 reduced [2Fe-2S]-[ferredoxin] + O2 + 2 H(+) = a 3,4-dihydroxy-5-(all-trans-polyprenyl)benzoate + 2 oxidized [2Fe-2S]-[ferredoxin] + H2O</text>
        <dbReference type="Rhea" id="RHEA:81195"/>
        <dbReference type="Rhea" id="RHEA-COMP:9514"/>
        <dbReference type="Rhea" id="RHEA-COMP:10000"/>
        <dbReference type="Rhea" id="RHEA-COMP:10001"/>
        <dbReference type="Rhea" id="RHEA-COMP:10930"/>
        <dbReference type="ChEBI" id="CHEBI:15377"/>
        <dbReference type="ChEBI" id="CHEBI:15378"/>
        <dbReference type="ChEBI" id="CHEBI:15379"/>
        <dbReference type="ChEBI" id="CHEBI:33737"/>
        <dbReference type="ChEBI" id="CHEBI:33738"/>
        <dbReference type="ChEBI" id="CHEBI:64694"/>
        <dbReference type="ChEBI" id="CHEBI:78396"/>
        <dbReference type="EC" id="1.14.15.45"/>
    </reaction>
</comment>
<reference evidence="20 21" key="1">
    <citation type="submission" date="2014-09" db="EMBL/GenBank/DDBJ databases">
        <authorList>
            <person name="Ellenberger Sabrina"/>
        </authorList>
    </citation>
    <scope>NUCLEOTIDE SEQUENCE [LARGE SCALE GENOMIC DNA]</scope>
    <source>
        <strain evidence="20 21">CBS 412.66</strain>
    </source>
</reference>
<dbReference type="HAMAP" id="MF_03193">
    <property type="entry name" value="COQ6_monooxygenase"/>
    <property type="match status" value="1"/>
</dbReference>
<evidence type="ECO:0000256" key="16">
    <source>
        <dbReference type="HAMAP-Rule" id="MF_03193"/>
    </source>
</evidence>
<evidence type="ECO:0000256" key="6">
    <source>
        <dbReference type="ARBA" id="ARBA00022692"/>
    </source>
</evidence>
<proteinExistence type="inferred from homology"/>
<dbReference type="GO" id="GO:0106364">
    <property type="term" value="F:4-hydroxy-3-all-trans-polyprenylbenzoate oxygenase activity"/>
    <property type="evidence" value="ECO:0007669"/>
    <property type="project" value="UniProtKB-EC"/>
</dbReference>
<evidence type="ECO:0000256" key="15">
    <source>
        <dbReference type="ARBA" id="ARBA00023136"/>
    </source>
</evidence>
<evidence type="ECO:0000256" key="12">
    <source>
        <dbReference type="ARBA" id="ARBA00023033"/>
    </source>
</evidence>
<keyword evidence="11 16" id="KW-0560">Oxidoreductase</keyword>
<evidence type="ECO:0000256" key="3">
    <source>
        <dbReference type="ARBA" id="ARBA00005349"/>
    </source>
</evidence>
<dbReference type="GO" id="GO:0031314">
    <property type="term" value="C:extrinsic component of mitochondrial inner membrane"/>
    <property type="evidence" value="ECO:0007669"/>
    <property type="project" value="UniProtKB-UniRule"/>
</dbReference>
<dbReference type="UniPathway" id="UPA00232"/>
<protein>
    <recommendedName>
        <fullName evidence="16">Ubiquinone biosynthesis monooxygenase COQ6, mitochondrial</fullName>
        <ecNumber evidence="16">1.14.15.45</ecNumber>
    </recommendedName>
    <alternativeName>
        <fullName evidence="16">2-methoxy-6-polyprenolphenol 4-hydroxylase</fullName>
        <ecNumber evidence="16">1.14.15.46</ecNumber>
    </alternativeName>
</protein>
<comment type="function">
    <text evidence="16">FAD-dependent monooxygenase required for two non-consecutive steps during ubiquinone biosynthesis. Required for the C5-ring hydroxylation during ubiquinone biosynthesis by catalyzing the hydroxylation of 4-hydroxy-3-(all-trans-polyprenyl)benzoic acid to 3,4-dihydroxy-5-(all-trans-polyprenyl)benzoic acid. Also acts downstream of coq4, for the C1-hydroxylation during ubiquinone biosynthesis by catalyzing the hydroxylation of 2-methoxy-6-(all-trans-polyprenyl)phenol to 2-methoxy-6-(all-trans-polyprenyl)benzene-1,4-diol. The electrons required for the hydroxylation reaction are funneled indirectly to coq6 from NADPH via a ferredoxin/ferredoxin reductase system.</text>
</comment>
<dbReference type="InterPro" id="IPR009617">
    <property type="entry name" value="Seipin"/>
</dbReference>
<dbReference type="OrthoDB" id="683240at2759"/>
<keyword evidence="9 16" id="KW-0274">FAD</keyword>
<evidence type="ECO:0000256" key="8">
    <source>
        <dbReference type="ARBA" id="ARBA00022824"/>
    </source>
</evidence>
<evidence type="ECO:0000313" key="20">
    <source>
        <dbReference type="EMBL" id="CEP14802.1"/>
    </source>
</evidence>
<keyword evidence="10 18" id="KW-1133">Transmembrane helix</keyword>
<evidence type="ECO:0000256" key="18">
    <source>
        <dbReference type="SAM" id="Phobius"/>
    </source>
</evidence>
<keyword evidence="15 16" id="KW-0472">Membrane</keyword>
<comment type="pathway">
    <text evidence="16">Cofactor biosynthesis; ubiquinone biosynthesis.</text>
</comment>
<sequence>MLRTVHSKKLIRPFARYTLNRNRHLATVAQELENAYDVVIIGGGVAGVTLACSLASSLSMRQNRIALVEAMDLSSARQWEPKPDNFSNRVVSLTPGSLGFFSKIGMTKHMAMDRTNGYRDMKVWDGVTDARIHLDSALLKSYNVNNNIEENTIAYIVENVNLQSAALKRLDECRAQGAHIDFYQKTKVAEIERSLENKPLQSEGLDLQDWPTVHLDSGKKLKARLLVGADGINSPVRNFAHIDSLGWDYDANGVVATLKLDPERPNNTAWQRFLPTGPIAMLPLNDEYASMVWSTKPAIAKALKSVSPQDFCSLVNAAYRMSSVDLAYLYKQINPDTFKSKCDIQQEYLWRESVATKSLNEQEALDREYSLPPQVIDVQDGSRASFPFKLRNSERYVADRVALVGDAAHATHPLAGQGMNQGLLDVECLSQLLERGATEGQDIGSIHLLRQYASERYLRNIMMISSCDKLHRLFSTDAAPITWIRSIGLNAVDNLDFVKAEIMKYAMADSDVLLSDIAESSDHFQVVPSVDEDSQGPGQTDLVEQAKDFIEDEEQGTKAKTPHPLLLLLFRAIKFVMLPFCRVLFAPAAQKTFVKTTVLIVTISWIIVSSVIAYIMFYNQYVPPITHVQPVWFHYKALQGPKALVDIHTMPLRHEQLYDVSIQLHVPTSDTNFDIGNFMIDLDLNVQNGSTILHSSRPGILRYQSQTQRIMRVFAKALPLLVGLTEESQVITIKLVDNFMELKSRSVDSVSIAISNPRIQIYDAKLMILANFKGLRYYMYFHSIITALAFIFTFASIEFIFATAAWKGFGENIWHKLSQFLLDNERLNVTEDFADDQTSEASTAELERDEDETPSESGGSLSVKSD</sequence>
<dbReference type="InterPro" id="IPR036188">
    <property type="entry name" value="FAD/NAD-bd_sf"/>
</dbReference>